<keyword evidence="9 16" id="KW-0560">Oxidoreductase</keyword>
<dbReference type="SUPFAM" id="SSF53223">
    <property type="entry name" value="Aminoacid dehydrogenase-like, N-terminal domain"/>
    <property type="match status" value="1"/>
</dbReference>
<dbReference type="GO" id="GO:0009423">
    <property type="term" value="P:chorismate biosynthetic process"/>
    <property type="evidence" value="ECO:0007669"/>
    <property type="project" value="UniProtKB-UniRule"/>
</dbReference>
<feature type="binding site" evidence="15">
    <location>
        <begin position="151"/>
        <end position="155"/>
    </location>
    <ligand>
        <name>D-ribulose 5-phosphate</name>
        <dbReference type="ChEBI" id="CHEBI:58121"/>
    </ligand>
</feature>
<dbReference type="GO" id="GO:0019632">
    <property type="term" value="P:shikimate metabolic process"/>
    <property type="evidence" value="ECO:0007669"/>
    <property type="project" value="InterPro"/>
</dbReference>
<dbReference type="Proteomes" id="UP000020773">
    <property type="component" value="Unassembled WGS sequence"/>
</dbReference>
<comment type="similarity">
    <text evidence="14 15">Belongs to the DHBP synthase family.</text>
</comment>
<evidence type="ECO:0000256" key="4">
    <source>
        <dbReference type="ARBA" id="ARBA00022605"/>
    </source>
</evidence>
<feature type="binding site" evidence="15">
    <location>
        <position position="43"/>
    </location>
    <ligand>
        <name>D-ribulose 5-phosphate</name>
        <dbReference type="ChEBI" id="CHEBI:58121"/>
    </ligand>
</feature>
<feature type="domain" description="Quinate/shikimate 5-dehydrogenase/glutamyl-tRNA reductase" evidence="17">
    <location>
        <begin position="331"/>
        <end position="409"/>
    </location>
</feature>
<dbReference type="InterPro" id="IPR017945">
    <property type="entry name" value="DHBP_synth_RibB-like_a/b_dom"/>
</dbReference>
<keyword evidence="12 15" id="KW-0456">Lyase</keyword>
<feature type="binding site" evidence="15">
    <location>
        <position position="39"/>
    </location>
    <ligand>
        <name>Mg(2+)</name>
        <dbReference type="ChEBI" id="CHEBI:18420"/>
        <label>1</label>
    </ligand>
</feature>
<feature type="binding site" evidence="16">
    <location>
        <position position="460"/>
    </location>
    <ligand>
        <name>NADP(+)</name>
        <dbReference type="ChEBI" id="CHEBI:58349"/>
    </ligand>
</feature>
<dbReference type="InterPro" id="IPR011342">
    <property type="entry name" value="Shikimate_DH"/>
</dbReference>
<feature type="binding site" evidence="16">
    <location>
        <position position="318"/>
    </location>
    <ligand>
        <name>shikimate</name>
        <dbReference type="ChEBI" id="CHEBI:36208"/>
    </ligand>
</feature>
<feature type="binding site" evidence="15">
    <location>
        <position position="154"/>
    </location>
    <ligand>
        <name>Mg(2+)</name>
        <dbReference type="ChEBI" id="CHEBI:18420"/>
        <label>2</label>
    </ligand>
</feature>
<gene>
    <name evidence="15" type="primary">ribB</name>
    <name evidence="16" type="synonym">aroE</name>
    <name evidence="21" type="ORF">M125_1615</name>
    <name evidence="20" type="ORF">M125_5823</name>
</gene>
<dbReference type="HAMAP" id="MF_00180">
    <property type="entry name" value="RibB"/>
    <property type="match status" value="1"/>
</dbReference>
<keyword evidence="7 15" id="KW-0460">Magnesium</keyword>
<dbReference type="EC" id="4.1.99.12" evidence="15"/>
<dbReference type="FunFam" id="3.90.870.10:FF:000002">
    <property type="entry name" value="3,4-dihydroxy-2-butanone 4-phosphate synthase"/>
    <property type="match status" value="1"/>
</dbReference>
<dbReference type="GO" id="GO:0000287">
    <property type="term" value="F:magnesium ion binding"/>
    <property type="evidence" value="ECO:0007669"/>
    <property type="project" value="UniProtKB-UniRule"/>
</dbReference>
<dbReference type="GO" id="GO:0009073">
    <property type="term" value="P:aromatic amino acid family biosynthetic process"/>
    <property type="evidence" value="ECO:0007669"/>
    <property type="project" value="UniProtKB-KW"/>
</dbReference>
<dbReference type="EMBL" id="JGDB01000422">
    <property type="protein sequence ID" value="EXY87554.1"/>
    <property type="molecule type" value="Genomic_DNA"/>
</dbReference>
<comment type="catalytic activity">
    <reaction evidence="15">
        <text>D-ribulose 5-phosphate = (2S)-2-hydroxy-3-oxobutyl phosphate + formate + H(+)</text>
        <dbReference type="Rhea" id="RHEA:18457"/>
        <dbReference type="ChEBI" id="CHEBI:15378"/>
        <dbReference type="ChEBI" id="CHEBI:15740"/>
        <dbReference type="ChEBI" id="CHEBI:58121"/>
        <dbReference type="ChEBI" id="CHEBI:58830"/>
        <dbReference type="EC" id="4.1.99.12"/>
    </reaction>
</comment>
<dbReference type="Gene3D" id="3.40.50.10860">
    <property type="entry name" value="Leucine Dehydrogenase, chain A, domain 1"/>
    <property type="match status" value="1"/>
</dbReference>
<comment type="function">
    <text evidence="1 15">Catalyzes the conversion of D-ribulose 5-phosphate to formate and 3,4-dihydroxy-2-butanone 4-phosphate.</text>
</comment>
<dbReference type="AlphaFoldDB" id="A0A015V8N9"/>
<comment type="subunit">
    <text evidence="3 15">Homodimer.</text>
</comment>
<feature type="binding site" evidence="15">
    <location>
        <begin position="38"/>
        <end position="39"/>
    </location>
    <ligand>
        <name>D-ribulose 5-phosphate</name>
        <dbReference type="ChEBI" id="CHEBI:58121"/>
    </ligand>
</feature>
<dbReference type="Pfam" id="PF08501">
    <property type="entry name" value="Shikimate_dh_N"/>
    <property type="match status" value="1"/>
</dbReference>
<dbReference type="GO" id="GO:0004764">
    <property type="term" value="F:shikimate 3-dehydrogenase (NADP+) activity"/>
    <property type="evidence" value="ECO:0007669"/>
    <property type="project" value="UniProtKB-UniRule"/>
</dbReference>
<dbReference type="PATRIC" id="fig|1339316.3.peg.1565"/>
<feature type="domain" description="Shikimate dehydrogenase substrate binding N-terminal" evidence="18">
    <location>
        <begin position="233"/>
        <end position="304"/>
    </location>
</feature>
<evidence type="ECO:0000256" key="5">
    <source>
        <dbReference type="ARBA" id="ARBA00022619"/>
    </source>
</evidence>
<feature type="domain" description="SDH C-terminal" evidence="19">
    <location>
        <begin position="460"/>
        <end position="489"/>
    </location>
</feature>
<dbReference type="EMBL" id="JGDB01000035">
    <property type="protein sequence ID" value="EXY91671.1"/>
    <property type="molecule type" value="Genomic_DNA"/>
</dbReference>
<dbReference type="InterPro" id="IPR041121">
    <property type="entry name" value="SDH_C"/>
</dbReference>
<reference evidence="21 22" key="1">
    <citation type="submission" date="2014-02" db="EMBL/GenBank/DDBJ databases">
        <authorList>
            <person name="Sears C."/>
            <person name="Carroll K."/>
            <person name="Sack B.R."/>
            <person name="Qadri F."/>
            <person name="Myers L.L."/>
            <person name="Chung G.-T."/>
            <person name="Escheverria P."/>
            <person name="Fraser C.M."/>
            <person name="Sadzewicz L."/>
            <person name="Shefchek K.A."/>
            <person name="Tallon L."/>
            <person name="Das S.P."/>
            <person name="Daugherty S."/>
            <person name="Mongodin E.F."/>
        </authorList>
    </citation>
    <scope>NUCLEOTIDE SEQUENCE [LARGE SCALE GENOMIC DNA]</scope>
    <source>
        <strain evidence="21">3998T</strain>
        <strain evidence="22">3998T(B)3</strain>
    </source>
</reference>
<dbReference type="Gene3D" id="3.90.870.10">
    <property type="entry name" value="DHBP synthase"/>
    <property type="match status" value="1"/>
</dbReference>
<comment type="catalytic activity">
    <reaction evidence="13 16">
        <text>shikimate + NADP(+) = 3-dehydroshikimate + NADPH + H(+)</text>
        <dbReference type="Rhea" id="RHEA:17737"/>
        <dbReference type="ChEBI" id="CHEBI:15378"/>
        <dbReference type="ChEBI" id="CHEBI:16630"/>
        <dbReference type="ChEBI" id="CHEBI:36208"/>
        <dbReference type="ChEBI" id="CHEBI:57783"/>
        <dbReference type="ChEBI" id="CHEBI:58349"/>
        <dbReference type="EC" id="1.1.1.25"/>
    </reaction>
</comment>
<dbReference type="NCBIfam" id="TIGR00507">
    <property type="entry name" value="aroE"/>
    <property type="match status" value="1"/>
</dbReference>
<evidence type="ECO:0000259" key="18">
    <source>
        <dbReference type="Pfam" id="PF08501"/>
    </source>
</evidence>
<evidence type="ECO:0000256" key="13">
    <source>
        <dbReference type="ARBA" id="ARBA00049442"/>
    </source>
</evidence>
<keyword evidence="11 15" id="KW-0464">Manganese</keyword>
<evidence type="ECO:0000256" key="12">
    <source>
        <dbReference type="ARBA" id="ARBA00023239"/>
    </source>
</evidence>
<dbReference type="InterPro" id="IPR013708">
    <property type="entry name" value="Shikimate_DH-bd_N"/>
</dbReference>
<dbReference type="GO" id="GO:0009231">
    <property type="term" value="P:riboflavin biosynthetic process"/>
    <property type="evidence" value="ECO:0007669"/>
    <property type="project" value="UniProtKB-UniRule"/>
</dbReference>
<dbReference type="GO" id="GO:0008686">
    <property type="term" value="F:3,4-dihydroxy-2-butanone-4-phosphate synthase activity"/>
    <property type="evidence" value="ECO:0007669"/>
    <property type="project" value="UniProtKB-UniRule"/>
</dbReference>
<comment type="pathway">
    <text evidence="2 15">Cofactor biosynthesis; riboflavin biosynthesis; 2-hydroxy-3-oxobutyl phosphate from D-ribulose 5-phosphate: step 1/1.</text>
</comment>
<sequence length="496" mass="54063">MKANNLLSQFGDHRQRVQSAITAVCEGRGILLVDDENRENEGDLIFSAQSMTEADMAIMIRHCSGIVCLCITEEKARQLNLPLMVEQNTSKYGTAFTISIEAAEGVTTGVSAADRIQTIRTAIAPNATPESLHHPGHIFPLIARSGGIKERSGHTEGSIDLMKLAGLAPCAVLCELTNDDGTMARLPEIIEFGLEHKYPVVTINDLKEYQTAPDFLPKLVGSFSCPAAENPTTAIMEAAFRHHYMHYRYINCEVGPENLAAAIQGAKAMGWRGFNCSLPNKVEIIRYLDELGESAKIIGAVNTVVIGDDQRATGENTDGKGFVKAISEIITIQDKKIALLGAGGAARAIAVEMALAGVKEITILNRNRDKGQALADLLNSQTVATARFVLWDHPYRFSTDIDIVINATSVGLYPNVDQRLNIDTDTLLPHMVVADCIPNPVYTQLLRDAVRRGCCHVLPGMKMLVYQAVIAIKYWSGVDVDPDIMLEKLKEVVNPV</sequence>
<dbReference type="InterPro" id="IPR000422">
    <property type="entry name" value="DHBP_synthase_RibB"/>
</dbReference>
<feature type="binding site" evidence="16">
    <location>
        <position position="277"/>
    </location>
    <ligand>
        <name>shikimate</name>
        <dbReference type="ChEBI" id="CHEBI:36208"/>
    </ligand>
</feature>
<dbReference type="Pfam" id="PF18317">
    <property type="entry name" value="SDH_C"/>
    <property type="match status" value="1"/>
</dbReference>
<feature type="site" description="Essential for catalytic activity" evidence="15">
    <location>
        <position position="137"/>
    </location>
</feature>
<dbReference type="UniPathway" id="UPA00053">
    <property type="reaction ID" value="UER00087"/>
</dbReference>
<comment type="pathway">
    <text evidence="16">Metabolic intermediate biosynthesis; chorismate biosynthesis; chorismate from D-erythrose 4-phosphate and phosphoenolpyruvate: step 4/7.</text>
</comment>
<dbReference type="InterPro" id="IPR006151">
    <property type="entry name" value="Shikm_DH/Glu-tRNA_Rdtase"/>
</dbReference>
<dbReference type="EC" id="1.1.1.25" evidence="16"/>
<evidence type="ECO:0000256" key="7">
    <source>
        <dbReference type="ARBA" id="ARBA00022842"/>
    </source>
</evidence>
<evidence type="ECO:0000256" key="10">
    <source>
        <dbReference type="ARBA" id="ARBA00023141"/>
    </source>
</evidence>
<dbReference type="GO" id="GO:0030145">
    <property type="term" value="F:manganese ion binding"/>
    <property type="evidence" value="ECO:0007669"/>
    <property type="project" value="UniProtKB-UniRule"/>
</dbReference>
<evidence type="ECO:0000256" key="16">
    <source>
        <dbReference type="HAMAP-Rule" id="MF_00222"/>
    </source>
</evidence>
<comment type="caution">
    <text evidence="21">The sequence shown here is derived from an EMBL/GenBank/DDBJ whole genome shotgun (WGS) entry which is preliminary data.</text>
</comment>
<evidence type="ECO:0000256" key="3">
    <source>
        <dbReference type="ARBA" id="ARBA00011738"/>
    </source>
</evidence>
<dbReference type="GO" id="GO:0008652">
    <property type="term" value="P:amino acid biosynthetic process"/>
    <property type="evidence" value="ECO:0007669"/>
    <property type="project" value="UniProtKB-KW"/>
</dbReference>
<evidence type="ECO:0000313" key="21">
    <source>
        <dbReference type="EMBL" id="EXY91671.1"/>
    </source>
</evidence>
<dbReference type="SUPFAM" id="SSF55821">
    <property type="entry name" value="YrdC/RibB"/>
    <property type="match status" value="1"/>
</dbReference>
<keyword evidence="8 16" id="KW-0521">NADP</keyword>
<evidence type="ECO:0000256" key="2">
    <source>
        <dbReference type="ARBA" id="ARBA00004904"/>
    </source>
</evidence>
<accession>A0A015V8N9</accession>
<evidence type="ECO:0000256" key="11">
    <source>
        <dbReference type="ARBA" id="ARBA00023211"/>
    </source>
</evidence>
<feature type="binding site" evidence="16">
    <location>
        <begin position="341"/>
        <end position="345"/>
    </location>
    <ligand>
        <name>NADP(+)</name>
        <dbReference type="ChEBI" id="CHEBI:58349"/>
    </ligand>
</feature>
<evidence type="ECO:0000256" key="9">
    <source>
        <dbReference type="ARBA" id="ARBA00023002"/>
    </source>
</evidence>
<evidence type="ECO:0000259" key="17">
    <source>
        <dbReference type="Pfam" id="PF01488"/>
    </source>
</evidence>
<dbReference type="InterPro" id="IPR046346">
    <property type="entry name" value="Aminoacid_DH-like_N_sf"/>
</dbReference>
<dbReference type="PANTHER" id="PTHR21327:SF38">
    <property type="entry name" value="3,4-DIHYDROXY-2-BUTANONE 4-PHOSPHATE SYNTHASE"/>
    <property type="match status" value="1"/>
</dbReference>
<keyword evidence="6 15" id="KW-0479">Metal-binding</keyword>
<dbReference type="GO" id="GO:0050661">
    <property type="term" value="F:NADP binding"/>
    <property type="evidence" value="ECO:0007669"/>
    <property type="project" value="InterPro"/>
</dbReference>
<feature type="active site" description="Proton acceptor" evidence="16">
    <location>
        <position position="281"/>
    </location>
</feature>
<feature type="binding site" evidence="15">
    <location>
        <position position="39"/>
    </location>
    <ligand>
        <name>Mg(2+)</name>
        <dbReference type="ChEBI" id="CHEBI:18420"/>
        <label>2</label>
    </ligand>
</feature>
<evidence type="ECO:0000313" key="20">
    <source>
        <dbReference type="EMBL" id="EXY87554.1"/>
    </source>
</evidence>
<protein>
    <recommendedName>
        <fullName evidence="15 16">Multifunctional fusion protein</fullName>
    </recommendedName>
    <domain>
        <recommendedName>
            <fullName evidence="15">3,4-dihydroxy-2-butanone 4-phosphate synthase</fullName>
            <shortName evidence="15">DHBP synthase</shortName>
            <ecNumber evidence="15">4.1.99.12</ecNumber>
        </recommendedName>
    </domain>
    <domain>
        <recommendedName>
            <fullName evidence="16">Shikimate dehydrogenase (NADP(+))</fullName>
            <shortName evidence="16">SDH</shortName>
            <ecNumber evidence="16">1.1.1.25</ecNumber>
        </recommendedName>
    </domain>
</protein>
<keyword evidence="5 15" id="KW-0686">Riboflavin biosynthesis</keyword>
<feature type="binding site" evidence="16">
    <location>
        <position position="467"/>
    </location>
    <ligand>
        <name>shikimate</name>
        <dbReference type="ChEBI" id="CHEBI:36208"/>
    </ligand>
</feature>
<proteinExistence type="inferred from homology"/>
<comment type="caution">
    <text evidence="16">Lacks conserved residue(s) required for the propagation of feature annotation.</text>
</comment>
<dbReference type="SUPFAM" id="SSF51735">
    <property type="entry name" value="NAD(P)-binding Rossmann-fold domains"/>
    <property type="match status" value="1"/>
</dbReference>
<feature type="site" description="Essential for catalytic activity" evidence="15">
    <location>
        <position position="175"/>
    </location>
</feature>
<dbReference type="HAMAP" id="MF_00222">
    <property type="entry name" value="Shikimate_DH_AroE"/>
    <property type="match status" value="1"/>
</dbReference>
<dbReference type="RefSeq" id="WP_080971849.1">
    <property type="nucleotide sequence ID" value="NZ_JGDB01000035.1"/>
</dbReference>
<feature type="binding site" evidence="16">
    <location>
        <position position="293"/>
    </location>
    <ligand>
        <name>NADP(+)</name>
        <dbReference type="ChEBI" id="CHEBI:58349"/>
    </ligand>
</feature>
<evidence type="ECO:0000256" key="15">
    <source>
        <dbReference type="HAMAP-Rule" id="MF_00180"/>
    </source>
</evidence>
<comment type="cofactor">
    <cofactor evidence="15">
        <name>Mg(2+)</name>
        <dbReference type="ChEBI" id="CHEBI:18420"/>
    </cofactor>
    <cofactor evidence="15">
        <name>Mn(2+)</name>
        <dbReference type="ChEBI" id="CHEBI:29035"/>
    </cofactor>
    <text evidence="15">Binds 2 divalent metal cations per subunit. Magnesium or manganese.</text>
</comment>
<dbReference type="Pfam" id="PF00926">
    <property type="entry name" value="DHBP_synthase"/>
    <property type="match status" value="1"/>
</dbReference>
<comment type="function">
    <text evidence="16">Involved in the biosynthesis of the chorismate, which leads to the biosynthesis of aromatic amino acids. Catalyzes the reversible NADPH linked reduction of 3-dehydroshikimate (DHSA) to yield shikimate (SA).</text>
</comment>
<dbReference type="Pfam" id="PF01488">
    <property type="entry name" value="Shikimate_DH"/>
    <property type="match status" value="1"/>
</dbReference>
<evidence type="ECO:0000256" key="8">
    <source>
        <dbReference type="ARBA" id="ARBA00022857"/>
    </source>
</evidence>
<dbReference type="Gene3D" id="3.40.50.720">
    <property type="entry name" value="NAD(P)-binding Rossmann-like Domain"/>
    <property type="match status" value="1"/>
</dbReference>
<evidence type="ECO:0000313" key="22">
    <source>
        <dbReference type="Proteomes" id="UP000020773"/>
    </source>
</evidence>
<dbReference type="PANTHER" id="PTHR21327">
    <property type="entry name" value="GTP CYCLOHYDROLASE II-RELATED"/>
    <property type="match status" value="1"/>
</dbReference>
<comment type="similarity">
    <text evidence="16">Belongs to the shikimate dehydrogenase family.</text>
</comment>
<evidence type="ECO:0000256" key="6">
    <source>
        <dbReference type="ARBA" id="ARBA00022723"/>
    </source>
</evidence>
<feature type="binding site" evidence="16">
    <location>
        <position position="302"/>
    </location>
    <ligand>
        <name>shikimate</name>
        <dbReference type="ChEBI" id="CHEBI:36208"/>
    </ligand>
</feature>
<evidence type="ECO:0000256" key="1">
    <source>
        <dbReference type="ARBA" id="ARBA00002284"/>
    </source>
</evidence>
<dbReference type="GO" id="GO:0005829">
    <property type="term" value="C:cytosol"/>
    <property type="evidence" value="ECO:0007669"/>
    <property type="project" value="UniProtKB-ARBA"/>
</dbReference>
<keyword evidence="10 16" id="KW-0057">Aromatic amino acid biosynthesis</keyword>
<organism evidence="21 22">
    <name type="scientific">Bacteroides fragilis str. 3998T(B)3</name>
    <dbReference type="NCBI Taxonomy" id="1339316"/>
    <lineage>
        <taxon>Bacteria</taxon>
        <taxon>Pseudomonadati</taxon>
        <taxon>Bacteroidota</taxon>
        <taxon>Bacteroidia</taxon>
        <taxon>Bacteroidales</taxon>
        <taxon>Bacteroidaceae</taxon>
        <taxon>Bacteroides</taxon>
    </lineage>
</organism>
<dbReference type="NCBIfam" id="TIGR00506">
    <property type="entry name" value="ribB"/>
    <property type="match status" value="1"/>
</dbReference>
<evidence type="ECO:0000256" key="14">
    <source>
        <dbReference type="ARBA" id="ARBA00060730"/>
    </source>
</evidence>
<keyword evidence="4 16" id="KW-0028">Amino-acid biosynthesis</keyword>
<evidence type="ECO:0000259" key="19">
    <source>
        <dbReference type="Pfam" id="PF18317"/>
    </source>
</evidence>
<dbReference type="InterPro" id="IPR022893">
    <property type="entry name" value="Shikimate_DH_fam"/>
</dbReference>
<dbReference type="InterPro" id="IPR036291">
    <property type="entry name" value="NAD(P)-bd_dom_sf"/>
</dbReference>
<dbReference type="UniPathway" id="UPA00275">
    <property type="reaction ID" value="UER00399"/>
</dbReference>
<name>A0A015V8N9_BACFG</name>
<feature type="binding site" evidence="16">
    <location>
        <position position="436"/>
    </location>
    <ligand>
        <name>NADP(+)</name>
        <dbReference type="ChEBI" id="CHEBI:58349"/>
    </ligand>
</feature>